<dbReference type="AlphaFoldDB" id="M5RM41"/>
<gene>
    <name evidence="2" type="ORF">RMSM_02708</name>
</gene>
<accession>M5RM41</accession>
<dbReference type="EMBL" id="ANOG01000384">
    <property type="protein sequence ID" value="EMI20365.1"/>
    <property type="molecule type" value="Genomic_DNA"/>
</dbReference>
<organism evidence="2 3">
    <name type="scientific">Rhodopirellula maiorica SM1</name>
    <dbReference type="NCBI Taxonomy" id="1265738"/>
    <lineage>
        <taxon>Bacteria</taxon>
        <taxon>Pseudomonadati</taxon>
        <taxon>Planctomycetota</taxon>
        <taxon>Planctomycetia</taxon>
        <taxon>Pirellulales</taxon>
        <taxon>Pirellulaceae</taxon>
        <taxon>Novipirellula</taxon>
    </lineage>
</organism>
<keyword evidence="3" id="KW-1185">Reference proteome</keyword>
<comment type="caution">
    <text evidence="2">The sequence shown here is derived from an EMBL/GenBank/DDBJ whole genome shotgun (WGS) entry which is preliminary data.</text>
</comment>
<name>M5RM41_9BACT</name>
<feature type="region of interest" description="Disordered" evidence="1">
    <location>
        <begin position="151"/>
        <end position="173"/>
    </location>
</feature>
<dbReference type="PATRIC" id="fig|1265738.3.peg.2720"/>
<dbReference type="RefSeq" id="WP_008696227.1">
    <property type="nucleotide sequence ID" value="NZ_ANOG01000384.1"/>
</dbReference>
<dbReference type="OrthoDB" id="1550318at2"/>
<feature type="compositionally biased region" description="Polar residues" evidence="1">
    <location>
        <begin position="151"/>
        <end position="166"/>
    </location>
</feature>
<reference evidence="2 3" key="1">
    <citation type="journal article" date="2013" name="Mar. Genomics">
        <title>Expression of sulfatases in Rhodopirellula baltica and the diversity of sulfatases in the genus Rhodopirellula.</title>
        <authorList>
            <person name="Wegner C.E."/>
            <person name="Richter-Heitmann T."/>
            <person name="Klindworth A."/>
            <person name="Klockow C."/>
            <person name="Richter M."/>
            <person name="Achstetter T."/>
            <person name="Glockner F.O."/>
            <person name="Harder J."/>
        </authorList>
    </citation>
    <scope>NUCLEOTIDE SEQUENCE [LARGE SCALE GENOMIC DNA]</scope>
    <source>
        <strain evidence="2 3">SM1</strain>
    </source>
</reference>
<sequence>MPIHLSRFLVCLISSQIAAISAQELAHKDVSEEPGRELTVTDASPVLSAMLSSASSPNKSAAFSANAAARIELSATPIIQPMLGATPWDWRTTIPGVISLGQYQFCDSMPASRSAETPYMPGGSFTTNYRTFLDLIDDSDPTLKTQIESARQAVKTPSESPVNSGNPPDGWAKVTDEAGQLQWRLIWSVSSMPSDWTTSVSDDLAVKFSFANNQNPDVKRSLLVGPYQLQAKLPDGDTISLSDDSLQSFSIEFEASGWVAIYPGIWFDSGLVNLAQHRRLTFQPGYDHASFFGRRGLLAQRKAGFLIGSNPTMSWSSRDPVNTKIEAATSVSGGGITLEKKGDHFVKIESQGDVTQYSVNPIYTELFIIGVVVERM</sequence>
<evidence type="ECO:0000313" key="2">
    <source>
        <dbReference type="EMBL" id="EMI20365.1"/>
    </source>
</evidence>
<evidence type="ECO:0000313" key="3">
    <source>
        <dbReference type="Proteomes" id="UP000011991"/>
    </source>
</evidence>
<evidence type="ECO:0000256" key="1">
    <source>
        <dbReference type="SAM" id="MobiDB-lite"/>
    </source>
</evidence>
<dbReference type="Proteomes" id="UP000011991">
    <property type="component" value="Unassembled WGS sequence"/>
</dbReference>
<proteinExistence type="predicted"/>
<protein>
    <submittedName>
        <fullName evidence="2">Putative secreted protein</fullName>
    </submittedName>
</protein>